<proteinExistence type="predicted"/>
<sequence length="211" mass="24354">MPHSRQKHNKPKRGHSKKNKGQHNRHSEKVHEDDIHDVVTYIESVDVKAHQKTSYDYAKALVPYTFLDDPSLRARYEALAARISCIIKDEAQFYGRAVCTDLLNVPGLWTASLGGSHFSLLAEVAGIHSWRHKIIKVQDIRGHQAMVRFHPELSKFMLPGTFILIKGAHWQQTNKHSLEITVQSPEDALFFSPQNKFVHRRRPPLQLTWNR</sequence>
<dbReference type="Proteomes" id="UP000694888">
    <property type="component" value="Unplaced"/>
</dbReference>
<dbReference type="RefSeq" id="XP_012940938.1">
    <property type="nucleotide sequence ID" value="XM_013085484.2"/>
</dbReference>
<evidence type="ECO:0000313" key="2">
    <source>
        <dbReference type="Proteomes" id="UP000694888"/>
    </source>
</evidence>
<protein>
    <submittedName>
        <fullName evidence="3">Uncharacterized protein LOC106012457</fullName>
    </submittedName>
</protein>
<gene>
    <name evidence="3" type="primary">LOC106012457</name>
</gene>
<feature type="region of interest" description="Disordered" evidence="1">
    <location>
        <begin position="1"/>
        <end position="31"/>
    </location>
</feature>
<reference evidence="3" key="1">
    <citation type="submission" date="2025-08" db="UniProtKB">
        <authorList>
            <consortium name="RefSeq"/>
        </authorList>
    </citation>
    <scope>IDENTIFICATION</scope>
</reference>
<feature type="compositionally biased region" description="Basic residues" evidence="1">
    <location>
        <begin position="1"/>
        <end position="24"/>
    </location>
</feature>
<evidence type="ECO:0000256" key="1">
    <source>
        <dbReference type="SAM" id="MobiDB-lite"/>
    </source>
</evidence>
<evidence type="ECO:0000313" key="3">
    <source>
        <dbReference type="RefSeq" id="XP_012940938.1"/>
    </source>
</evidence>
<organism evidence="2 3">
    <name type="scientific">Aplysia californica</name>
    <name type="common">California sea hare</name>
    <dbReference type="NCBI Taxonomy" id="6500"/>
    <lineage>
        <taxon>Eukaryota</taxon>
        <taxon>Metazoa</taxon>
        <taxon>Spiralia</taxon>
        <taxon>Lophotrochozoa</taxon>
        <taxon>Mollusca</taxon>
        <taxon>Gastropoda</taxon>
        <taxon>Heterobranchia</taxon>
        <taxon>Euthyneura</taxon>
        <taxon>Tectipleura</taxon>
        <taxon>Aplysiida</taxon>
        <taxon>Aplysioidea</taxon>
        <taxon>Aplysiidae</taxon>
        <taxon>Aplysia</taxon>
    </lineage>
</organism>
<name>A0ABM1A4Z5_APLCA</name>
<keyword evidence="2" id="KW-1185">Reference proteome</keyword>
<accession>A0ABM1A4Z5</accession>
<dbReference type="GeneID" id="106012457"/>